<evidence type="ECO:0000313" key="3">
    <source>
        <dbReference type="Proteomes" id="UP000053617"/>
    </source>
</evidence>
<dbReference type="InterPro" id="IPR000073">
    <property type="entry name" value="AB_hydrolase_1"/>
</dbReference>
<dbReference type="Gene3D" id="3.40.50.1820">
    <property type="entry name" value="alpha/beta hydrolase"/>
    <property type="match status" value="1"/>
</dbReference>
<dbReference type="GeneID" id="25296591"/>
<dbReference type="RefSeq" id="XP_013269715.1">
    <property type="nucleotide sequence ID" value="XM_013414261.1"/>
</dbReference>
<dbReference type="HOGENOM" id="CLU_020336_50_3_1"/>
<evidence type="ECO:0000259" key="1">
    <source>
        <dbReference type="Pfam" id="PF00561"/>
    </source>
</evidence>
<dbReference type="PANTHER" id="PTHR43798">
    <property type="entry name" value="MONOACYLGLYCEROL LIPASE"/>
    <property type="match status" value="1"/>
</dbReference>
<dbReference type="EMBL" id="KN847480">
    <property type="protein sequence ID" value="KIX02579.1"/>
    <property type="molecule type" value="Genomic_DNA"/>
</dbReference>
<accession>A0A0D2I9P0</accession>
<dbReference type="PANTHER" id="PTHR43798:SF20">
    <property type="entry name" value="2-SUCCINYL-6-HYDROXY-2,4-CYCLOHEXADIENE-1-CARBOXYLATE SYNTHASE-RELATED"/>
    <property type="match status" value="1"/>
</dbReference>
<dbReference type="Pfam" id="PF00561">
    <property type="entry name" value="Abhydrolase_1"/>
    <property type="match status" value="1"/>
</dbReference>
<organism evidence="2 3">
    <name type="scientific">Rhinocladiella mackenziei CBS 650.93</name>
    <dbReference type="NCBI Taxonomy" id="1442369"/>
    <lineage>
        <taxon>Eukaryota</taxon>
        <taxon>Fungi</taxon>
        <taxon>Dikarya</taxon>
        <taxon>Ascomycota</taxon>
        <taxon>Pezizomycotina</taxon>
        <taxon>Eurotiomycetes</taxon>
        <taxon>Chaetothyriomycetidae</taxon>
        <taxon>Chaetothyriales</taxon>
        <taxon>Herpotrichiellaceae</taxon>
        <taxon>Rhinocladiella</taxon>
    </lineage>
</organism>
<name>A0A0D2I9P0_9EURO</name>
<evidence type="ECO:0000313" key="2">
    <source>
        <dbReference type="EMBL" id="KIX02579.1"/>
    </source>
</evidence>
<proteinExistence type="predicted"/>
<dbReference type="Proteomes" id="UP000053617">
    <property type="component" value="Unassembled WGS sequence"/>
</dbReference>
<dbReference type="InterPro" id="IPR050266">
    <property type="entry name" value="AB_hydrolase_sf"/>
</dbReference>
<dbReference type="InterPro" id="IPR029058">
    <property type="entry name" value="AB_hydrolase_fold"/>
</dbReference>
<reference evidence="2 3" key="1">
    <citation type="submission" date="2015-01" db="EMBL/GenBank/DDBJ databases">
        <title>The Genome Sequence of Rhinocladiella mackenzie CBS 650.93.</title>
        <authorList>
            <consortium name="The Broad Institute Genomics Platform"/>
            <person name="Cuomo C."/>
            <person name="de Hoog S."/>
            <person name="Gorbushina A."/>
            <person name="Stielow B."/>
            <person name="Teixiera M."/>
            <person name="Abouelleil A."/>
            <person name="Chapman S.B."/>
            <person name="Priest M."/>
            <person name="Young S.K."/>
            <person name="Wortman J."/>
            <person name="Nusbaum C."/>
            <person name="Birren B."/>
        </authorList>
    </citation>
    <scope>NUCLEOTIDE SEQUENCE [LARGE SCALE GENOMIC DNA]</scope>
    <source>
        <strain evidence="2 3">CBS 650.93</strain>
    </source>
</reference>
<keyword evidence="3" id="KW-1185">Reference proteome</keyword>
<dbReference type="OrthoDB" id="190201at2759"/>
<dbReference type="STRING" id="1442369.A0A0D2I9P0"/>
<dbReference type="SUPFAM" id="SSF53474">
    <property type="entry name" value="alpha/beta-Hydrolases"/>
    <property type="match status" value="1"/>
</dbReference>
<gene>
    <name evidence="2" type="ORF">Z518_08520</name>
</gene>
<dbReference type="AlphaFoldDB" id="A0A0D2I9P0"/>
<protein>
    <recommendedName>
        <fullName evidence="1">AB hydrolase-1 domain-containing protein</fullName>
    </recommendedName>
</protein>
<feature type="domain" description="AB hydrolase-1" evidence="1">
    <location>
        <begin position="28"/>
        <end position="270"/>
    </location>
</feature>
<dbReference type="VEuPathDB" id="FungiDB:Z518_08520"/>
<dbReference type="GO" id="GO:0016020">
    <property type="term" value="C:membrane"/>
    <property type="evidence" value="ECO:0007669"/>
    <property type="project" value="TreeGrafter"/>
</dbReference>
<sequence>MLCPSSQQFLTPNGTNIHYIASGNIEGPLFILLHGLGGSTETFRDLIPCIPKHRRVIAVDIEGFGNTSLNQTQPLSFLRYVSDLHFLISHLQKHSAPLANTSNGSAAKFQTVFMGHSLGAIISLHYASKYPAEVGGLLLLGVGRSVRGIPAAQQRMRDLAATAREKGMDAIAEVAVKTNFPADREREDNEKEQIRIAVASCNAEAYAQTAELVASDDHFDPDYNKISCPCVFVAGDGDMISPVQRSKDISGLLGGPSEVVIVKSGHQMILQDMNGVKSALDRFLSGLEGP</sequence>